<keyword evidence="1" id="KW-0812">Transmembrane</keyword>
<dbReference type="EMBL" id="CAJPWZ010001616">
    <property type="protein sequence ID" value="CAG2218933.1"/>
    <property type="molecule type" value="Genomic_DNA"/>
</dbReference>
<proteinExistence type="predicted"/>
<name>A0A8S3SDV6_MYTED</name>
<protein>
    <submittedName>
        <fullName evidence="2">Uncharacterized protein</fullName>
    </submittedName>
</protein>
<evidence type="ECO:0000313" key="2">
    <source>
        <dbReference type="EMBL" id="CAG2218933.1"/>
    </source>
</evidence>
<organism evidence="2 3">
    <name type="scientific">Mytilus edulis</name>
    <name type="common">Blue mussel</name>
    <dbReference type="NCBI Taxonomy" id="6550"/>
    <lineage>
        <taxon>Eukaryota</taxon>
        <taxon>Metazoa</taxon>
        <taxon>Spiralia</taxon>
        <taxon>Lophotrochozoa</taxon>
        <taxon>Mollusca</taxon>
        <taxon>Bivalvia</taxon>
        <taxon>Autobranchia</taxon>
        <taxon>Pteriomorphia</taxon>
        <taxon>Mytilida</taxon>
        <taxon>Mytiloidea</taxon>
        <taxon>Mytilidae</taxon>
        <taxon>Mytilinae</taxon>
        <taxon>Mytilus</taxon>
    </lineage>
</organism>
<keyword evidence="3" id="KW-1185">Reference proteome</keyword>
<comment type="caution">
    <text evidence="2">The sequence shown here is derived from an EMBL/GenBank/DDBJ whole genome shotgun (WGS) entry which is preliminary data.</text>
</comment>
<reference evidence="2" key="1">
    <citation type="submission" date="2021-03" db="EMBL/GenBank/DDBJ databases">
        <authorList>
            <person name="Bekaert M."/>
        </authorList>
    </citation>
    <scope>NUCLEOTIDE SEQUENCE</scope>
</reference>
<evidence type="ECO:0000256" key="1">
    <source>
        <dbReference type="SAM" id="Phobius"/>
    </source>
</evidence>
<keyword evidence="1" id="KW-1133">Transmembrane helix</keyword>
<evidence type="ECO:0000313" key="3">
    <source>
        <dbReference type="Proteomes" id="UP000683360"/>
    </source>
</evidence>
<dbReference type="OrthoDB" id="10389524at2759"/>
<dbReference type="AlphaFoldDB" id="A0A8S3SDV6"/>
<dbReference type="Proteomes" id="UP000683360">
    <property type="component" value="Unassembled WGS sequence"/>
</dbReference>
<sequence>MESDVKNGRIIKYLTICLLSAAVVGVTVYIYNWGRRRKSDKTDNKVIVIPRDSLSIETFASEISLTESTSSTINTGYSNKRTICGVELEDDTYSNDVTPQTFEAQLNSPVIVPHTRTGFSSSSFNTDYQDVERKAVANPVSEYSDSLKTMQRNMDQYKTIIKPNSPSTVQYIM</sequence>
<gene>
    <name evidence="2" type="ORF">MEDL_32531</name>
</gene>
<accession>A0A8S3SDV6</accession>
<feature type="transmembrane region" description="Helical" evidence="1">
    <location>
        <begin position="12"/>
        <end position="31"/>
    </location>
</feature>
<keyword evidence="1" id="KW-0472">Membrane</keyword>